<dbReference type="Proteomes" id="UP000236291">
    <property type="component" value="Unassembled WGS sequence"/>
</dbReference>
<sequence>MQKSLKCPYSSAFAGKNDKRMFNVLNGCKKLRKLILLPCPFGNKALLSDIGKYETMQSVWMSSCKVTLGTCKTLTKKMPRLNVEIFNENEQADCYMEDGKRLENMYLYRTVAGKRDDAPEYVRDSVGLLGGWN</sequence>
<evidence type="ECO:0000313" key="1">
    <source>
        <dbReference type="EMBL" id="PNX93275.1"/>
    </source>
</evidence>
<name>A0A2K3MR50_TRIPR</name>
<protein>
    <submittedName>
        <fullName evidence="1">Protein auxin signaling F-box 2-like</fullName>
    </submittedName>
</protein>
<dbReference type="InterPro" id="IPR032675">
    <property type="entry name" value="LRR_dom_sf"/>
</dbReference>
<evidence type="ECO:0000313" key="2">
    <source>
        <dbReference type="Proteomes" id="UP000236291"/>
    </source>
</evidence>
<accession>A0A2K3MR50</accession>
<proteinExistence type="predicted"/>
<dbReference type="Gene3D" id="3.80.10.10">
    <property type="entry name" value="Ribonuclease Inhibitor"/>
    <property type="match status" value="1"/>
</dbReference>
<dbReference type="EMBL" id="ASHM01011350">
    <property type="protein sequence ID" value="PNX93275.1"/>
    <property type="molecule type" value="Genomic_DNA"/>
</dbReference>
<reference evidence="1 2" key="2">
    <citation type="journal article" date="2017" name="Front. Plant Sci.">
        <title>Gene Classification and Mining of Molecular Markers Useful in Red Clover (Trifolium pratense) Breeding.</title>
        <authorList>
            <person name="Istvanek J."/>
            <person name="Dluhosova J."/>
            <person name="Dluhos P."/>
            <person name="Patkova L."/>
            <person name="Nedelnik J."/>
            <person name="Repkova J."/>
        </authorList>
    </citation>
    <scope>NUCLEOTIDE SEQUENCE [LARGE SCALE GENOMIC DNA]</scope>
    <source>
        <strain evidence="2">cv. Tatra</strain>
        <tissue evidence="1">Young leaves</tissue>
    </source>
</reference>
<reference evidence="1 2" key="1">
    <citation type="journal article" date="2014" name="Am. J. Bot.">
        <title>Genome assembly and annotation for red clover (Trifolium pratense; Fabaceae).</title>
        <authorList>
            <person name="Istvanek J."/>
            <person name="Jaros M."/>
            <person name="Krenek A."/>
            <person name="Repkova J."/>
        </authorList>
    </citation>
    <scope>NUCLEOTIDE SEQUENCE [LARGE SCALE GENOMIC DNA]</scope>
    <source>
        <strain evidence="2">cv. Tatra</strain>
        <tissue evidence="1">Young leaves</tissue>
    </source>
</reference>
<comment type="caution">
    <text evidence="1">The sequence shown here is derived from an EMBL/GenBank/DDBJ whole genome shotgun (WGS) entry which is preliminary data.</text>
</comment>
<dbReference type="STRING" id="57577.A0A2K3MR50"/>
<organism evidence="1 2">
    <name type="scientific">Trifolium pratense</name>
    <name type="common">Red clover</name>
    <dbReference type="NCBI Taxonomy" id="57577"/>
    <lineage>
        <taxon>Eukaryota</taxon>
        <taxon>Viridiplantae</taxon>
        <taxon>Streptophyta</taxon>
        <taxon>Embryophyta</taxon>
        <taxon>Tracheophyta</taxon>
        <taxon>Spermatophyta</taxon>
        <taxon>Magnoliopsida</taxon>
        <taxon>eudicotyledons</taxon>
        <taxon>Gunneridae</taxon>
        <taxon>Pentapetalae</taxon>
        <taxon>rosids</taxon>
        <taxon>fabids</taxon>
        <taxon>Fabales</taxon>
        <taxon>Fabaceae</taxon>
        <taxon>Papilionoideae</taxon>
        <taxon>50 kb inversion clade</taxon>
        <taxon>NPAAA clade</taxon>
        <taxon>Hologalegina</taxon>
        <taxon>IRL clade</taxon>
        <taxon>Trifolieae</taxon>
        <taxon>Trifolium</taxon>
    </lineage>
</organism>
<gene>
    <name evidence="1" type="ORF">L195_g016426</name>
</gene>
<dbReference type="AlphaFoldDB" id="A0A2K3MR50"/>